<name>A0A177D8D6_ALTAL</name>
<evidence type="ECO:0000313" key="10">
    <source>
        <dbReference type="Proteomes" id="UP000291422"/>
    </source>
</evidence>
<dbReference type="FunFam" id="2.60.120.330:FF:000006">
    <property type="entry name" value="2-oxoglutarate-Fe(II) type oxidoreductase hxnY"/>
    <property type="match status" value="1"/>
</dbReference>
<dbReference type="InterPro" id="IPR026992">
    <property type="entry name" value="DIOX_N"/>
</dbReference>
<keyword evidence="9" id="KW-1185">Reference proteome</keyword>
<accession>A0A177D8D6</accession>
<dbReference type="Pfam" id="PF03171">
    <property type="entry name" value="2OG-FeII_Oxy"/>
    <property type="match status" value="1"/>
</dbReference>
<dbReference type="GO" id="GO:0016491">
    <property type="term" value="F:oxidoreductase activity"/>
    <property type="evidence" value="ECO:0007669"/>
    <property type="project" value="UniProtKB-KW"/>
</dbReference>
<dbReference type="InterPro" id="IPR044861">
    <property type="entry name" value="IPNS-like_FE2OG_OXY"/>
</dbReference>
<dbReference type="AlphaFoldDB" id="A0A177D8D6"/>
<comment type="similarity">
    <text evidence="1 5">Belongs to the iron/ascorbate-dependent oxidoreductase family.</text>
</comment>
<dbReference type="PROSITE" id="PS51471">
    <property type="entry name" value="FE2OG_OXY"/>
    <property type="match status" value="1"/>
</dbReference>
<evidence type="ECO:0000256" key="5">
    <source>
        <dbReference type="RuleBase" id="RU003682"/>
    </source>
</evidence>
<dbReference type="OMA" id="NNTWNRG"/>
<keyword evidence="3 5" id="KW-0560">Oxidoreductase</keyword>
<proteinExistence type="inferred from homology"/>
<evidence type="ECO:0000256" key="4">
    <source>
        <dbReference type="ARBA" id="ARBA00023004"/>
    </source>
</evidence>
<organism evidence="7 9">
    <name type="scientific">Alternaria alternata</name>
    <name type="common">Alternaria rot fungus</name>
    <name type="synonym">Torula alternata</name>
    <dbReference type="NCBI Taxonomy" id="5599"/>
    <lineage>
        <taxon>Eukaryota</taxon>
        <taxon>Fungi</taxon>
        <taxon>Dikarya</taxon>
        <taxon>Ascomycota</taxon>
        <taxon>Pezizomycotina</taxon>
        <taxon>Dothideomycetes</taxon>
        <taxon>Pleosporomycetidae</taxon>
        <taxon>Pleosporales</taxon>
        <taxon>Pleosporineae</taxon>
        <taxon>Pleosporaceae</taxon>
        <taxon>Alternaria</taxon>
        <taxon>Alternaria sect. Alternaria</taxon>
        <taxon>Alternaria alternata complex</taxon>
    </lineage>
</organism>
<dbReference type="Pfam" id="PF14226">
    <property type="entry name" value="DIOX_N"/>
    <property type="match status" value="1"/>
</dbReference>
<dbReference type="SUPFAM" id="SSF51197">
    <property type="entry name" value="Clavaminate synthase-like"/>
    <property type="match status" value="1"/>
</dbReference>
<evidence type="ECO:0000256" key="3">
    <source>
        <dbReference type="ARBA" id="ARBA00023002"/>
    </source>
</evidence>
<dbReference type="InterPro" id="IPR005123">
    <property type="entry name" value="Oxoglu/Fe-dep_dioxygenase_dom"/>
</dbReference>
<keyword evidence="4 5" id="KW-0408">Iron</keyword>
<evidence type="ECO:0000313" key="7">
    <source>
        <dbReference type="EMBL" id="OAG15925.1"/>
    </source>
</evidence>
<dbReference type="VEuPathDB" id="FungiDB:CC77DRAFT_1034463"/>
<dbReference type="KEGG" id="aalt:CC77DRAFT_1034463"/>
<keyword evidence="2 5" id="KW-0479">Metal-binding</keyword>
<reference evidence="7 9" key="1">
    <citation type="submission" date="2016-05" db="EMBL/GenBank/DDBJ databases">
        <title>Comparative analysis of secretome profiles of manganese(II)-oxidizing ascomycete fungi.</title>
        <authorList>
            <consortium name="DOE Joint Genome Institute"/>
            <person name="Zeiner C.A."/>
            <person name="Purvine S.O."/>
            <person name="Zink E.M."/>
            <person name="Wu S."/>
            <person name="Pasa-Tolic L."/>
            <person name="Chaput D.L."/>
            <person name="Haridas S."/>
            <person name="Grigoriev I.V."/>
            <person name="Santelli C.M."/>
            <person name="Hansel C.M."/>
        </authorList>
    </citation>
    <scope>NUCLEOTIDE SEQUENCE [LARGE SCALE GENOMIC DNA]</scope>
    <source>
        <strain evidence="7 9">SRC1lrK2f</strain>
    </source>
</reference>
<dbReference type="InterPro" id="IPR050231">
    <property type="entry name" value="Iron_ascorbate_oxido_reductase"/>
</dbReference>
<dbReference type="STRING" id="5599.A0A177D8D6"/>
<dbReference type="Proteomes" id="UP000291422">
    <property type="component" value="Unassembled WGS sequence"/>
</dbReference>
<dbReference type="Gene3D" id="2.60.120.330">
    <property type="entry name" value="B-lactam Antibiotic, Isopenicillin N Synthase, Chain"/>
    <property type="match status" value="1"/>
</dbReference>
<protein>
    <submittedName>
        <fullName evidence="7">Clavaminate synthase-like protein</fullName>
    </submittedName>
</protein>
<reference evidence="10" key="2">
    <citation type="journal article" date="2019" name="bioRxiv">
        <title>Genomics, evolutionary history and diagnostics of the Alternaria alternata species group including apple and Asian pear pathotypes.</title>
        <authorList>
            <person name="Armitage A.D."/>
            <person name="Cockerton H.M."/>
            <person name="Sreenivasaprasad S."/>
            <person name="Woodhall J.W."/>
            <person name="Lane C.R."/>
            <person name="Harrison R.J."/>
            <person name="Clarkson J.P."/>
        </authorList>
    </citation>
    <scope>NUCLEOTIDE SEQUENCE [LARGE SCALE GENOMIC DNA]</scope>
    <source>
        <strain evidence="10">FERA 1177</strain>
    </source>
</reference>
<evidence type="ECO:0000313" key="8">
    <source>
        <dbReference type="EMBL" id="RYN80292.1"/>
    </source>
</evidence>
<evidence type="ECO:0000313" key="9">
    <source>
        <dbReference type="Proteomes" id="UP000077248"/>
    </source>
</evidence>
<dbReference type="EMBL" id="KV441491">
    <property type="protein sequence ID" value="OAG15925.1"/>
    <property type="molecule type" value="Genomic_DNA"/>
</dbReference>
<dbReference type="GO" id="GO:0044283">
    <property type="term" value="P:small molecule biosynthetic process"/>
    <property type="evidence" value="ECO:0007669"/>
    <property type="project" value="UniProtKB-ARBA"/>
</dbReference>
<sequence length="353" mass="39989">MPSAGDAPPILDFSKFYQSDATSKKQLVEEVRNCCLHNGFFQITGHNVPIELQQKMMDWNKKFFNLPLEEKNKVNKDTSNTWNRGYELLKSQMLEEGTSPELKEGYYIGDEIPKTHPYFLNKRLNSGPNMWPSESSLPDVQDFKNTSLEYYAQVVQLAKDILKVLALTLDLSEDYFDEYASGAVATMRLLHYPSQPPDSPAKLTRGIGAHTDFGCITILLQDTVSGLQVYDYTTKEWLDVTPTPGAFVVNLGNLMMRWSNDRYISNLHRVINVSGEERYSIPVFFSGNPDYVVSCLPNCKADGEQPKWPPITVEQAILGGYKDSYGRAEKWKRDEEARKKSETVVGVQEVAVA</sequence>
<dbReference type="GeneID" id="29112467"/>
<dbReference type="PANTHER" id="PTHR47990">
    <property type="entry name" value="2-OXOGLUTARATE (2OG) AND FE(II)-DEPENDENT OXYGENASE SUPERFAMILY PROTEIN-RELATED"/>
    <property type="match status" value="1"/>
</dbReference>
<dbReference type="EMBL" id="PDXD01000004">
    <property type="protein sequence ID" value="RYN80292.1"/>
    <property type="molecule type" value="Genomic_DNA"/>
</dbReference>
<gene>
    <name evidence="8" type="ORF">AA0117_g3345</name>
    <name evidence="7" type="ORF">CC77DRAFT_1034463</name>
</gene>
<dbReference type="GO" id="GO:0046872">
    <property type="term" value="F:metal ion binding"/>
    <property type="evidence" value="ECO:0007669"/>
    <property type="project" value="UniProtKB-KW"/>
</dbReference>
<feature type="domain" description="Fe2OG dioxygenase" evidence="6">
    <location>
        <begin position="183"/>
        <end position="287"/>
    </location>
</feature>
<dbReference type="InterPro" id="IPR027443">
    <property type="entry name" value="IPNS-like_sf"/>
</dbReference>
<evidence type="ECO:0000256" key="1">
    <source>
        <dbReference type="ARBA" id="ARBA00008056"/>
    </source>
</evidence>
<dbReference type="Proteomes" id="UP000077248">
    <property type="component" value="Unassembled WGS sequence"/>
</dbReference>
<evidence type="ECO:0000259" key="6">
    <source>
        <dbReference type="PROSITE" id="PS51471"/>
    </source>
</evidence>
<reference evidence="8" key="3">
    <citation type="journal article" date="2019" name="J. ISSAAS">
        <title>Genomics, evolutionary history and diagnostics of the Alternaria alternata species group including apple and Asian pear pathotypes.</title>
        <authorList>
            <person name="Armitage A.D."/>
            <person name="Cockerton H.M."/>
            <person name="Sreenivasaprasad S."/>
            <person name="Woodhall J."/>
            <person name="Lane C."/>
            <person name="Harrison R.J."/>
            <person name="Clarkson J.P."/>
        </authorList>
    </citation>
    <scope>NUCLEOTIDE SEQUENCE</scope>
    <source>
        <strain evidence="8">FERA 1177</strain>
    </source>
</reference>
<dbReference type="PRINTS" id="PR00682">
    <property type="entry name" value="IPNSYNTHASE"/>
</dbReference>
<dbReference type="RefSeq" id="XP_018381346.1">
    <property type="nucleotide sequence ID" value="XM_018526873.1"/>
</dbReference>
<evidence type="ECO:0000256" key="2">
    <source>
        <dbReference type="ARBA" id="ARBA00022723"/>
    </source>
</evidence>